<evidence type="ECO:0000256" key="1">
    <source>
        <dbReference type="ARBA" id="ARBA00007357"/>
    </source>
</evidence>
<proteinExistence type="inferred from homology"/>
<dbReference type="Proteomes" id="UP000046392">
    <property type="component" value="Unplaced"/>
</dbReference>
<organism evidence="4 5">
    <name type="scientific">Strongyloides papillosus</name>
    <name type="common">Intestinal threadworm</name>
    <dbReference type="NCBI Taxonomy" id="174720"/>
    <lineage>
        <taxon>Eukaryota</taxon>
        <taxon>Metazoa</taxon>
        <taxon>Ecdysozoa</taxon>
        <taxon>Nematoda</taxon>
        <taxon>Chromadorea</taxon>
        <taxon>Rhabditida</taxon>
        <taxon>Tylenchina</taxon>
        <taxon>Panagrolaimomorpha</taxon>
        <taxon>Strongyloidoidea</taxon>
        <taxon>Strongyloididae</taxon>
        <taxon>Strongyloides</taxon>
    </lineage>
</organism>
<dbReference type="AlphaFoldDB" id="A0A0N5BRQ0"/>
<feature type="chain" id="PRO_5005894924" evidence="2">
    <location>
        <begin position="19"/>
        <end position="453"/>
    </location>
</feature>
<dbReference type="GO" id="GO:0004222">
    <property type="term" value="F:metalloendopeptidase activity"/>
    <property type="evidence" value="ECO:0007669"/>
    <property type="project" value="InterPro"/>
</dbReference>
<evidence type="ECO:0000313" key="5">
    <source>
        <dbReference type="WBParaSite" id="SPAL_0000854500.1"/>
    </source>
</evidence>
<accession>A0A0N5BRQ0</accession>
<dbReference type="Pfam" id="PF01431">
    <property type="entry name" value="Peptidase_M13"/>
    <property type="match status" value="1"/>
</dbReference>
<feature type="domain" description="Peptidase M13 C-terminal" evidence="3">
    <location>
        <begin position="253"/>
        <end position="453"/>
    </location>
</feature>
<evidence type="ECO:0000313" key="4">
    <source>
        <dbReference type="Proteomes" id="UP000046392"/>
    </source>
</evidence>
<sequence length="453" mass="53155">MDILTLIIYFYILPFVSKGFITNELGEIITYYSPKISSKSVHEYIDLTVDPCDNFYKFSCGNWIKAIMKRLLEALDGKYNDESIAIKNIYHLIRKCKEIPESKVEVCYQEILEFGMYAFSSLFIVKNRVESEIINDDHLIVEDMIGKIIEEIRLLIEEKSDIFDKQSRDNFLHKLNEMELVRNLDPFELSNISLMEDCYKNIGVQYDDNIESVLETIKTYKSKLKDSSTSDSCSIKIFQYGKYLRTYVQSKSNVMYHPTSNKLIVNSDALKEPSFSRYYPNSLNYGYIGFTIAREILRAFDNDNKNKSNVTQFSIEHFKEKSDCFIKLYRLQKENMTDKYIDDLITLAENIVDNGGLQIVHRAYMKYLQSIGGEELNVPDFEDFTSEQLFFFSFGRNFCAHKTKNYTENQINTDEYILSEMRTNEALSNYEPFSNAFKCKLKREMNPEHKCEL</sequence>
<dbReference type="Gene3D" id="3.40.390.10">
    <property type="entry name" value="Collagenase (Catalytic Domain)"/>
    <property type="match status" value="2"/>
</dbReference>
<dbReference type="PANTHER" id="PTHR11733:SF167">
    <property type="entry name" value="FI17812P1-RELATED"/>
    <property type="match status" value="1"/>
</dbReference>
<dbReference type="WBParaSite" id="SPAL_0000854500.1">
    <property type="protein sequence ID" value="SPAL_0000854500.1"/>
    <property type="gene ID" value="SPAL_0000854500"/>
</dbReference>
<evidence type="ECO:0000256" key="2">
    <source>
        <dbReference type="SAM" id="SignalP"/>
    </source>
</evidence>
<protein>
    <submittedName>
        <fullName evidence="5">Peptidase_M13 domain-containing protein</fullName>
    </submittedName>
</protein>
<keyword evidence="4" id="KW-1185">Reference proteome</keyword>
<feature type="signal peptide" evidence="2">
    <location>
        <begin position="1"/>
        <end position="18"/>
    </location>
</feature>
<name>A0A0N5BRQ0_STREA</name>
<dbReference type="InterPro" id="IPR000718">
    <property type="entry name" value="Peptidase_M13"/>
</dbReference>
<comment type="similarity">
    <text evidence="1">Belongs to the peptidase M13 family.</text>
</comment>
<dbReference type="InterPro" id="IPR024079">
    <property type="entry name" value="MetalloPept_cat_dom_sf"/>
</dbReference>
<keyword evidence="2" id="KW-0732">Signal</keyword>
<evidence type="ECO:0000259" key="3">
    <source>
        <dbReference type="Pfam" id="PF01431"/>
    </source>
</evidence>
<dbReference type="InterPro" id="IPR018497">
    <property type="entry name" value="Peptidase_M13_C"/>
</dbReference>
<dbReference type="GO" id="GO:0005886">
    <property type="term" value="C:plasma membrane"/>
    <property type="evidence" value="ECO:0007669"/>
    <property type="project" value="TreeGrafter"/>
</dbReference>
<dbReference type="PROSITE" id="PS51885">
    <property type="entry name" value="NEPRILYSIN"/>
    <property type="match status" value="1"/>
</dbReference>
<reference evidence="5" key="1">
    <citation type="submission" date="2017-02" db="UniProtKB">
        <authorList>
            <consortium name="WormBaseParasite"/>
        </authorList>
    </citation>
    <scope>IDENTIFICATION</scope>
</reference>
<dbReference type="GO" id="GO:0016485">
    <property type="term" value="P:protein processing"/>
    <property type="evidence" value="ECO:0007669"/>
    <property type="project" value="TreeGrafter"/>
</dbReference>
<dbReference type="SUPFAM" id="SSF55486">
    <property type="entry name" value="Metalloproteases ('zincins'), catalytic domain"/>
    <property type="match status" value="2"/>
</dbReference>
<dbReference type="PANTHER" id="PTHR11733">
    <property type="entry name" value="ZINC METALLOPROTEASE FAMILY M13 NEPRILYSIN-RELATED"/>
    <property type="match status" value="1"/>
</dbReference>